<evidence type="ECO:0000313" key="2">
    <source>
        <dbReference type="Proteomes" id="UP000887566"/>
    </source>
</evidence>
<dbReference type="AlphaFoldDB" id="A0A914VTB5"/>
<name>A0A914VTB5_9BILA</name>
<sequence length="244" mass="27772">MFLTLNILFAFFIQFTSLPTANLQGHFVKDQGIDHNFPPEIPKPPKGVPAGHLRPLGYQKPADSKAKSFGPSIPPDVFFDRCISKRKPCSITDIYHPTAQATWGDKYLAKTFGELNFVVLVKQPTQEWLEVPMKFHTFLKKYHYEDWKLQSPIYEELKPHLTIPLPIQCPSVLQNLQFVSLWLSSGPASSPLSYDSNDQLHCILAGRADFILISEDQQKTFHMEEVPYKNWGAGRSSLNVDQVN</sequence>
<evidence type="ECO:0000313" key="3">
    <source>
        <dbReference type="WBParaSite" id="PSAMB.scaffold2373size23545.g17557.t1"/>
    </source>
</evidence>
<reference evidence="3" key="1">
    <citation type="submission" date="2022-11" db="UniProtKB">
        <authorList>
            <consortium name="WormBaseParasite"/>
        </authorList>
    </citation>
    <scope>IDENTIFICATION</scope>
</reference>
<feature type="chain" id="PRO_5037019574" evidence="1">
    <location>
        <begin position="18"/>
        <end position="244"/>
    </location>
</feature>
<feature type="signal peptide" evidence="1">
    <location>
        <begin position="1"/>
        <end position="17"/>
    </location>
</feature>
<keyword evidence="1" id="KW-0732">Signal</keyword>
<proteinExistence type="predicted"/>
<dbReference type="WBParaSite" id="PSAMB.scaffold2373size23545.g17557.t1">
    <property type="protein sequence ID" value="PSAMB.scaffold2373size23545.g17557.t1"/>
    <property type="gene ID" value="PSAMB.scaffold2373size23545.g17557"/>
</dbReference>
<evidence type="ECO:0000256" key="1">
    <source>
        <dbReference type="SAM" id="SignalP"/>
    </source>
</evidence>
<dbReference type="PANTHER" id="PTHR12461:SF53">
    <property type="entry name" value="JMJC DOMAIN-CONTAINING PROTEIN"/>
    <property type="match status" value="1"/>
</dbReference>
<accession>A0A914VTB5</accession>
<dbReference type="Proteomes" id="UP000887566">
    <property type="component" value="Unplaced"/>
</dbReference>
<protein>
    <submittedName>
        <fullName evidence="3">Uncharacterized protein</fullName>
    </submittedName>
</protein>
<dbReference type="Gene3D" id="2.60.120.650">
    <property type="entry name" value="Cupin"/>
    <property type="match status" value="1"/>
</dbReference>
<dbReference type="PANTHER" id="PTHR12461">
    <property type="entry name" value="HYPOXIA-INDUCIBLE FACTOR 1 ALPHA INHIBITOR-RELATED"/>
    <property type="match status" value="1"/>
</dbReference>
<dbReference type="SUPFAM" id="SSF51197">
    <property type="entry name" value="Clavaminate synthase-like"/>
    <property type="match status" value="1"/>
</dbReference>
<organism evidence="2 3">
    <name type="scientific">Plectus sambesii</name>
    <dbReference type="NCBI Taxonomy" id="2011161"/>
    <lineage>
        <taxon>Eukaryota</taxon>
        <taxon>Metazoa</taxon>
        <taxon>Ecdysozoa</taxon>
        <taxon>Nematoda</taxon>
        <taxon>Chromadorea</taxon>
        <taxon>Plectida</taxon>
        <taxon>Plectina</taxon>
        <taxon>Plectoidea</taxon>
        <taxon>Plectidae</taxon>
        <taxon>Plectus</taxon>
    </lineage>
</organism>
<keyword evidence="2" id="KW-1185">Reference proteome</keyword>